<reference evidence="1" key="1">
    <citation type="submission" date="2020-12" db="EMBL/GenBank/DDBJ databases">
        <title>Genomic characterization of non-nitrogen-fixing Frankia strains.</title>
        <authorList>
            <person name="Carlos-Shanley C."/>
            <person name="Guerra T."/>
            <person name="Hahn D."/>
        </authorList>
    </citation>
    <scope>NUCLEOTIDE SEQUENCE</scope>
    <source>
        <strain evidence="1">CN6</strain>
    </source>
</reference>
<dbReference type="AlphaFoldDB" id="A0A937RC26"/>
<comment type="caution">
    <text evidence="1">The sequence shown here is derived from an EMBL/GenBank/DDBJ whole genome shotgun (WGS) entry which is preliminary data.</text>
</comment>
<dbReference type="Proteomes" id="UP000604475">
    <property type="component" value="Unassembled WGS sequence"/>
</dbReference>
<proteinExistence type="predicted"/>
<evidence type="ECO:0000313" key="2">
    <source>
        <dbReference type="Proteomes" id="UP000604475"/>
    </source>
</evidence>
<keyword evidence="2" id="KW-1185">Reference proteome</keyword>
<gene>
    <name evidence="1" type="ORF">I7412_10105</name>
</gene>
<sequence>MSDLAWDDVRILFDPELNGTLPDVAIDPAGVDDWQAIFDLIRARNWVCEYTEGSAALALPSAGEIFTRHGRESVLLKMWPTPDVQVNFWPMSADRVDFDVDLRELQGQDRLDDLCELLRVLGRLLGKPVVMTAEGNYQDRLLGYDVEADRVVLLVDPTAGFAPRP</sequence>
<evidence type="ECO:0000313" key="1">
    <source>
        <dbReference type="EMBL" id="MBL7627517.1"/>
    </source>
</evidence>
<dbReference type="RefSeq" id="WP_202999320.1">
    <property type="nucleotide sequence ID" value="NZ_JADWYU010000098.1"/>
</dbReference>
<name>A0A937RC26_9ACTN</name>
<protein>
    <submittedName>
        <fullName evidence="1">Uncharacterized protein</fullName>
    </submittedName>
</protein>
<dbReference type="EMBL" id="JAEACQ010000161">
    <property type="protein sequence ID" value="MBL7627517.1"/>
    <property type="molecule type" value="Genomic_DNA"/>
</dbReference>
<accession>A0A937RC26</accession>
<organism evidence="1 2">
    <name type="scientific">Frankia nepalensis</name>
    <dbReference type="NCBI Taxonomy" id="1836974"/>
    <lineage>
        <taxon>Bacteria</taxon>
        <taxon>Bacillati</taxon>
        <taxon>Actinomycetota</taxon>
        <taxon>Actinomycetes</taxon>
        <taxon>Frankiales</taxon>
        <taxon>Frankiaceae</taxon>
        <taxon>Frankia</taxon>
    </lineage>
</organism>